<evidence type="ECO:0000313" key="3">
    <source>
        <dbReference type="EMBL" id="QGR17721.1"/>
    </source>
</evidence>
<protein>
    <recommendedName>
        <fullName evidence="6">DUF1440 domain-containing protein</fullName>
    </recommendedName>
</protein>
<evidence type="ECO:0000313" key="2">
    <source>
        <dbReference type="EMBL" id="MBB5253405.1"/>
    </source>
</evidence>
<sequence>MFMKIISGFIGGLVELLLYLNDLRVFSCISQHIFHVNSVVLGLALHLIASLILFVIGCEIVEKSGVYATSLVSATILGIMFGSSVLVLFSLPVHLLFIPFKATLNYLFAHIFYGLVSCVVYYFMKRINFS</sequence>
<dbReference type="Proteomes" id="UP000582213">
    <property type="component" value="Unassembled WGS sequence"/>
</dbReference>
<dbReference type="Proteomes" id="UP000427373">
    <property type="component" value="Chromosome"/>
</dbReference>
<keyword evidence="1" id="KW-1133">Transmembrane helix</keyword>
<reference evidence="3 4" key="1">
    <citation type="submission" date="2019-10" db="EMBL/GenBank/DDBJ databases">
        <title>Genome Sequences from Six Type Strain Members of the Archaeal Family Sulfolobaceae: Acidianus ambivalens, Acidianus infernus, Metallosphaera prunae, Stygiolobus azoricus, Sulfolobus metallicus, and Sulfurisphaera ohwakuensis.</title>
        <authorList>
            <person name="Counts J.A."/>
            <person name="Kelly R.M."/>
        </authorList>
    </citation>
    <scope>NUCLEOTIDE SEQUENCE [LARGE SCALE GENOMIC DNA]</scope>
    <source>
        <strain evidence="3 4">TA-1</strain>
    </source>
</reference>
<evidence type="ECO:0000313" key="4">
    <source>
        <dbReference type="Proteomes" id="UP000427373"/>
    </source>
</evidence>
<dbReference type="KEGG" id="soh:D1869_11450"/>
<feature type="transmembrane region" description="Helical" evidence="1">
    <location>
        <begin position="5"/>
        <end position="21"/>
    </location>
</feature>
<gene>
    <name evidence="3" type="ORF">D1869_11450</name>
    <name evidence="2" type="ORF">HNQ62_001166</name>
</gene>
<evidence type="ECO:0000256" key="1">
    <source>
        <dbReference type="SAM" id="Phobius"/>
    </source>
</evidence>
<keyword evidence="4" id="KW-1185">Reference proteome</keyword>
<keyword evidence="1" id="KW-0812">Transmembrane</keyword>
<dbReference type="OrthoDB" id="43903at2157"/>
<feature type="transmembrane region" description="Helical" evidence="1">
    <location>
        <begin position="68"/>
        <end position="91"/>
    </location>
</feature>
<feature type="transmembrane region" description="Helical" evidence="1">
    <location>
        <begin position="103"/>
        <end position="124"/>
    </location>
</feature>
<dbReference type="EMBL" id="JACHFY010000004">
    <property type="protein sequence ID" value="MBB5253405.1"/>
    <property type="molecule type" value="Genomic_DNA"/>
</dbReference>
<proteinExistence type="predicted"/>
<evidence type="ECO:0000313" key="5">
    <source>
        <dbReference type="Proteomes" id="UP000582213"/>
    </source>
</evidence>
<keyword evidence="1" id="KW-0472">Membrane</keyword>
<accession>A0A650CIM9</accession>
<dbReference type="AlphaFoldDB" id="A0A650CIM9"/>
<evidence type="ECO:0008006" key="6">
    <source>
        <dbReference type="Google" id="ProtNLM"/>
    </source>
</evidence>
<name>A0A650CIM9_SULOH</name>
<dbReference type="EMBL" id="CP045484">
    <property type="protein sequence ID" value="QGR17721.1"/>
    <property type="molecule type" value="Genomic_DNA"/>
</dbReference>
<organism evidence="3 4">
    <name type="scientific">Sulfurisphaera ohwakuensis</name>
    <dbReference type="NCBI Taxonomy" id="69656"/>
    <lineage>
        <taxon>Archaea</taxon>
        <taxon>Thermoproteota</taxon>
        <taxon>Thermoprotei</taxon>
        <taxon>Sulfolobales</taxon>
        <taxon>Sulfolobaceae</taxon>
        <taxon>Sulfurisphaera</taxon>
    </lineage>
</organism>
<reference evidence="2 5" key="2">
    <citation type="submission" date="2020-08" db="EMBL/GenBank/DDBJ databases">
        <title>Genomic Encyclopedia of Type Strains, Phase IV (KMG-IV): sequencing the most valuable type-strain genomes for metagenomic binning, comparative biology and taxonomic classification.</title>
        <authorList>
            <person name="Goeker M."/>
        </authorList>
    </citation>
    <scope>NUCLEOTIDE SEQUENCE [LARGE SCALE GENOMIC DNA]</scope>
    <source>
        <strain evidence="2 5">DSM 12421</strain>
    </source>
</reference>
<feature type="transmembrane region" description="Helical" evidence="1">
    <location>
        <begin position="33"/>
        <end position="56"/>
    </location>
</feature>
<dbReference type="GeneID" id="42801867"/>
<dbReference type="RefSeq" id="WP_156015189.1">
    <property type="nucleotide sequence ID" value="NZ_CP045484.1"/>
</dbReference>